<dbReference type="AlphaFoldDB" id="A0A0G3BNI1"/>
<keyword evidence="3 6" id="KW-1133">Transmembrane helix</keyword>
<comment type="subcellular location">
    <subcellularLocation>
        <location evidence="1">Membrane</location>
        <topology evidence="1">Multi-pass membrane protein</topology>
    </subcellularLocation>
</comment>
<feature type="transmembrane region" description="Helical" evidence="6">
    <location>
        <begin position="234"/>
        <end position="255"/>
    </location>
</feature>
<keyword evidence="2 6" id="KW-0812">Transmembrane</keyword>
<dbReference type="KEGG" id="pbh:AAW51_1414"/>
<feature type="transmembrane region" description="Helical" evidence="6">
    <location>
        <begin position="6"/>
        <end position="29"/>
    </location>
</feature>
<evidence type="ECO:0000256" key="6">
    <source>
        <dbReference type="SAM" id="Phobius"/>
    </source>
</evidence>
<organism evidence="7 8">
    <name type="scientific">Caldimonas brevitalea</name>
    <dbReference type="NCBI Taxonomy" id="413882"/>
    <lineage>
        <taxon>Bacteria</taxon>
        <taxon>Pseudomonadati</taxon>
        <taxon>Pseudomonadota</taxon>
        <taxon>Betaproteobacteria</taxon>
        <taxon>Burkholderiales</taxon>
        <taxon>Sphaerotilaceae</taxon>
        <taxon>Caldimonas</taxon>
    </lineage>
</organism>
<feature type="transmembrane region" description="Helical" evidence="6">
    <location>
        <begin position="66"/>
        <end position="83"/>
    </location>
</feature>
<feature type="transmembrane region" description="Helical" evidence="6">
    <location>
        <begin position="201"/>
        <end position="222"/>
    </location>
</feature>
<dbReference type="PATRIC" id="fig|413882.6.peg.1489"/>
<keyword evidence="4 6" id="KW-0472">Membrane</keyword>
<dbReference type="Proteomes" id="UP000035352">
    <property type="component" value="Chromosome"/>
</dbReference>
<dbReference type="GO" id="GO:0016020">
    <property type="term" value="C:membrane"/>
    <property type="evidence" value="ECO:0007669"/>
    <property type="project" value="UniProtKB-SubCell"/>
</dbReference>
<evidence type="ECO:0000256" key="2">
    <source>
        <dbReference type="ARBA" id="ARBA00022692"/>
    </source>
</evidence>
<dbReference type="GO" id="GO:0046873">
    <property type="term" value="F:metal ion transmembrane transporter activity"/>
    <property type="evidence" value="ECO:0007669"/>
    <property type="project" value="InterPro"/>
</dbReference>
<evidence type="ECO:0000256" key="1">
    <source>
        <dbReference type="ARBA" id="ARBA00004141"/>
    </source>
</evidence>
<evidence type="ECO:0000256" key="3">
    <source>
        <dbReference type="ARBA" id="ARBA00022989"/>
    </source>
</evidence>
<evidence type="ECO:0000256" key="4">
    <source>
        <dbReference type="ARBA" id="ARBA00023136"/>
    </source>
</evidence>
<proteinExistence type="predicted"/>
<reference evidence="7 8" key="1">
    <citation type="submission" date="2015-05" db="EMBL/GenBank/DDBJ databases">
        <authorList>
            <person name="Tang B."/>
            <person name="Yu Y."/>
        </authorList>
    </citation>
    <scope>NUCLEOTIDE SEQUENCE [LARGE SCALE GENOMIC DNA]</scope>
    <source>
        <strain evidence="7 8">DSM 7029</strain>
    </source>
</reference>
<dbReference type="RefSeq" id="WP_083438141.1">
    <property type="nucleotide sequence ID" value="NZ_CP011371.1"/>
</dbReference>
<evidence type="ECO:0008006" key="9">
    <source>
        <dbReference type="Google" id="ProtNLM"/>
    </source>
</evidence>
<name>A0A0G3BNI1_9BURK</name>
<dbReference type="InterPro" id="IPR003689">
    <property type="entry name" value="ZIP"/>
</dbReference>
<evidence type="ECO:0000256" key="5">
    <source>
        <dbReference type="SAM" id="MobiDB-lite"/>
    </source>
</evidence>
<protein>
    <recommendedName>
        <fullName evidence="9">ZIP zinc transporter</fullName>
    </recommendedName>
</protein>
<dbReference type="PANTHER" id="PTHR16950:SF16">
    <property type="entry name" value="ZINC TRANSPORTER ZIP13"/>
    <property type="match status" value="1"/>
</dbReference>
<evidence type="ECO:0000313" key="7">
    <source>
        <dbReference type="EMBL" id="AKJ28105.1"/>
    </source>
</evidence>
<keyword evidence="8" id="KW-1185">Reference proteome</keyword>
<evidence type="ECO:0000313" key="8">
    <source>
        <dbReference type="Proteomes" id="UP000035352"/>
    </source>
</evidence>
<feature type="compositionally biased region" description="Basic and acidic residues" evidence="5">
    <location>
        <begin position="261"/>
        <end position="280"/>
    </location>
</feature>
<feature type="region of interest" description="Disordered" evidence="5">
    <location>
        <begin position="261"/>
        <end position="302"/>
    </location>
</feature>
<dbReference type="OrthoDB" id="9806593at2"/>
<feature type="transmembrane region" description="Helical" evidence="6">
    <location>
        <begin position="36"/>
        <end position="54"/>
    </location>
</feature>
<dbReference type="Pfam" id="PF02535">
    <property type="entry name" value="Zip"/>
    <property type="match status" value="1"/>
</dbReference>
<feature type="transmembrane region" description="Helical" evidence="6">
    <location>
        <begin position="174"/>
        <end position="195"/>
    </location>
</feature>
<sequence>MTLTYIVLATLIGGVLSVLIAASLTLSVLSKLVRHLVSLSAGVLLGTALIHVLPEAFEGATDPHELFLTLLGGLLFFFLLEKAELYRHGHHHEGDGDHHHHGFDHDQAGRGGWSVLVGDSIHNFCDGIIIAAAFLADPQIGAVTAMAIIAHEIPQEVGDYIVLLNAGFSRSRALFYNALSGLAAVVGGVLGYFVVGPWESLFPYLLVVAASSFIYVAVADLIPQLQRRLSLKETLAQLLWLGLGLGFITVIVGQFHGGADARPHGHPHTEPAAHADHDDAAAPLPGQEAHPPSKAGSAAHGH</sequence>
<gene>
    <name evidence="7" type="ORF">AAW51_1414</name>
</gene>
<dbReference type="PANTHER" id="PTHR16950">
    <property type="entry name" value="ZINC TRANSPORTER SLC39A7 HISTIDINE-RICH MEMBRANE PROTEIN KE4"/>
    <property type="match status" value="1"/>
</dbReference>
<accession>A0A0G3BNI1</accession>
<dbReference type="EMBL" id="CP011371">
    <property type="protein sequence ID" value="AKJ28105.1"/>
    <property type="molecule type" value="Genomic_DNA"/>
</dbReference>
<dbReference type="STRING" id="413882.AAW51_1414"/>